<accession>A0A540VRB2</accession>
<evidence type="ECO:0000313" key="3">
    <source>
        <dbReference type="Proteomes" id="UP000315400"/>
    </source>
</evidence>
<comment type="caution">
    <text evidence="2">The sequence shown here is derived from an EMBL/GenBank/DDBJ whole genome shotgun (WGS) entry which is preliminary data.</text>
</comment>
<gene>
    <name evidence="2" type="ORF">FKY71_12455</name>
</gene>
<protein>
    <recommendedName>
        <fullName evidence="1">Type II CBASS E2 protein domain-containing protein</fullName>
    </recommendedName>
</protein>
<reference evidence="2 3" key="1">
    <citation type="submission" date="2019-06" db="EMBL/GenBank/DDBJ databases">
        <title>Metagenome assembled Genome of Spiribacter salinus SL48-SHIP from the microbial mat of Salt Lake 48 (Novosibirsk region, Russia).</title>
        <authorList>
            <person name="Shipova A."/>
            <person name="Rozanov A.S."/>
            <person name="Bryanskaya A.V."/>
            <person name="Peltek S.E."/>
        </authorList>
    </citation>
    <scope>NUCLEOTIDE SEQUENCE [LARGE SCALE GENOMIC DNA]</scope>
    <source>
        <strain evidence="2">SL48-SHIP-2</strain>
    </source>
</reference>
<evidence type="ECO:0000313" key="2">
    <source>
        <dbReference type="EMBL" id="TQE98703.1"/>
    </source>
</evidence>
<evidence type="ECO:0000259" key="1">
    <source>
        <dbReference type="Pfam" id="PF26395"/>
    </source>
</evidence>
<dbReference type="Proteomes" id="UP000315400">
    <property type="component" value="Unassembled WGS sequence"/>
</dbReference>
<sequence>MARWWPGFRVIEKVNKRIVWQGELAPLQQRYEVSIAYGLPRHPSLRQCVHDSIHGVAEFDRCRVFPVVRVLRPALTLRPDARQEAPLPHVFPEPECPHLSALCLFDPRRGEWNHDDLIAETTIPWTVDWLVCYEGWLATGSWYGGGRPVTTVLEHG</sequence>
<name>A0A540VRB2_9GAMM</name>
<dbReference type="Pfam" id="PF26395">
    <property type="entry name" value="E2-CBASS"/>
    <property type="match status" value="1"/>
</dbReference>
<dbReference type="EMBL" id="VIFK01000151">
    <property type="protein sequence ID" value="TQE98703.1"/>
    <property type="molecule type" value="Genomic_DNA"/>
</dbReference>
<dbReference type="InterPro" id="IPR058588">
    <property type="entry name" value="E2-CBASS"/>
</dbReference>
<organism evidence="2 3">
    <name type="scientific">Spiribacter salinus</name>
    <dbReference type="NCBI Taxonomy" id="1335746"/>
    <lineage>
        <taxon>Bacteria</taxon>
        <taxon>Pseudomonadati</taxon>
        <taxon>Pseudomonadota</taxon>
        <taxon>Gammaproteobacteria</taxon>
        <taxon>Chromatiales</taxon>
        <taxon>Ectothiorhodospiraceae</taxon>
        <taxon>Spiribacter</taxon>
    </lineage>
</organism>
<proteinExistence type="predicted"/>
<dbReference type="AlphaFoldDB" id="A0A540VRB2"/>
<feature type="domain" description="Type II CBASS E2 protein" evidence="1">
    <location>
        <begin position="1"/>
        <end position="147"/>
    </location>
</feature>